<evidence type="ECO:0000313" key="3">
    <source>
        <dbReference type="EMBL" id="KAJ7964183.1"/>
    </source>
</evidence>
<keyword evidence="4" id="KW-1185">Reference proteome</keyword>
<proteinExistence type="predicted"/>
<feature type="region of interest" description="Disordered" evidence="1">
    <location>
        <begin position="1"/>
        <end position="26"/>
    </location>
</feature>
<accession>A0AAD7PQI3</accession>
<organism evidence="3 4">
    <name type="scientific">Quillaja saponaria</name>
    <name type="common">Soap bark tree</name>
    <dbReference type="NCBI Taxonomy" id="32244"/>
    <lineage>
        <taxon>Eukaryota</taxon>
        <taxon>Viridiplantae</taxon>
        <taxon>Streptophyta</taxon>
        <taxon>Embryophyta</taxon>
        <taxon>Tracheophyta</taxon>
        <taxon>Spermatophyta</taxon>
        <taxon>Magnoliopsida</taxon>
        <taxon>eudicotyledons</taxon>
        <taxon>Gunneridae</taxon>
        <taxon>Pentapetalae</taxon>
        <taxon>rosids</taxon>
        <taxon>fabids</taxon>
        <taxon>Fabales</taxon>
        <taxon>Quillajaceae</taxon>
        <taxon>Quillaja</taxon>
    </lineage>
</organism>
<dbReference type="AlphaFoldDB" id="A0AAD7PQI3"/>
<name>A0AAD7PQI3_QUISA</name>
<sequence length="506" mass="56715">MKNTKKKKRARGSKPTRKDVAEEEEKREILETLVEAFSLSSIEKAALAYKEAKGDPDKAAEILRRSWIDNVEDPSTCSTSTSSGVLGMEFASSSGSSEGYLESNCVQNMMDRKGVRGGKQKKVVAATGTVSTVLGKEYVRRDTIKRKGISNCVLDREEAEQFLCSMLGDGCELSMALVRDVLCQCRYDVEKALDILLDLSASSPEQFRNDRHIDDAVENVDDMRFLVEHSENLVDRASECTSHSSEGELQDNIWSTGYFSRNYAKVLASSEAQSPSSPGSTKSNLSQKVLESLFNINRSTEYDKKTMNWRNIVTKFQSLGPQFDVCPTAAEPQQHTYAKGEEYHVLRKDAKRHWDSMRSYYHKAATSYTKGDRQYASYLSEQGKVQTKLAQKAEERASHDIFKARNKGIENVITIDLHGQHVKQGIRMLKLHLLFGTYVPSIQVLRVITGCGSHGVGRSKLKQSVIKLLEKEGIEWSEENRGTVLIKLTGYREFSFLDSDSGSDSN</sequence>
<dbReference type="InterPro" id="IPR056254">
    <property type="entry name" value="At5g58720/SDE5-like_UBA-like"/>
</dbReference>
<evidence type="ECO:0000259" key="2">
    <source>
        <dbReference type="PROSITE" id="PS50828"/>
    </source>
</evidence>
<feature type="compositionally biased region" description="Basic and acidic residues" evidence="1">
    <location>
        <begin position="16"/>
        <end position="26"/>
    </location>
</feature>
<dbReference type="EMBL" id="JARAOO010000006">
    <property type="protein sequence ID" value="KAJ7964183.1"/>
    <property type="molecule type" value="Genomic_DNA"/>
</dbReference>
<dbReference type="SUPFAM" id="SSF160443">
    <property type="entry name" value="SMR domain-like"/>
    <property type="match status" value="1"/>
</dbReference>
<dbReference type="SMART" id="SM01162">
    <property type="entry name" value="DUF1771"/>
    <property type="match status" value="1"/>
</dbReference>
<gene>
    <name evidence="3" type="ORF">O6P43_014041</name>
</gene>
<evidence type="ECO:0000256" key="1">
    <source>
        <dbReference type="SAM" id="MobiDB-lite"/>
    </source>
</evidence>
<dbReference type="InterPro" id="IPR036063">
    <property type="entry name" value="Smr_dom_sf"/>
</dbReference>
<protein>
    <submittedName>
        <fullName evidence="3">Smr domain-containing protein</fullName>
    </submittedName>
</protein>
<dbReference type="PANTHER" id="PTHR47676">
    <property type="entry name" value="OS01G0225100 PROTEIN"/>
    <property type="match status" value="1"/>
</dbReference>
<dbReference type="Pfam" id="PF08590">
    <property type="entry name" value="DUF1771"/>
    <property type="match status" value="1"/>
</dbReference>
<dbReference type="InterPro" id="IPR002625">
    <property type="entry name" value="Smr_dom"/>
</dbReference>
<feature type="domain" description="Smr" evidence="2">
    <location>
        <begin position="415"/>
        <end position="489"/>
    </location>
</feature>
<dbReference type="PANTHER" id="PTHR47676:SF1">
    <property type="entry name" value="SMR DOMAIN-CONTAINING PROTEIN"/>
    <property type="match status" value="1"/>
</dbReference>
<dbReference type="PROSITE" id="PS50828">
    <property type="entry name" value="SMR"/>
    <property type="match status" value="1"/>
</dbReference>
<dbReference type="InterPro" id="IPR013899">
    <property type="entry name" value="DUF1771"/>
</dbReference>
<reference evidence="3" key="1">
    <citation type="journal article" date="2023" name="Science">
        <title>Elucidation of the pathway for biosynthesis of saponin adjuvants from the soapbark tree.</title>
        <authorList>
            <person name="Reed J."/>
            <person name="Orme A."/>
            <person name="El-Demerdash A."/>
            <person name="Owen C."/>
            <person name="Martin L.B.B."/>
            <person name="Misra R.C."/>
            <person name="Kikuchi S."/>
            <person name="Rejzek M."/>
            <person name="Martin A.C."/>
            <person name="Harkess A."/>
            <person name="Leebens-Mack J."/>
            <person name="Louveau T."/>
            <person name="Stephenson M.J."/>
            <person name="Osbourn A."/>
        </authorList>
    </citation>
    <scope>NUCLEOTIDE SEQUENCE</scope>
    <source>
        <strain evidence="3">S10</strain>
    </source>
</reference>
<feature type="compositionally biased region" description="Basic residues" evidence="1">
    <location>
        <begin position="1"/>
        <end position="15"/>
    </location>
</feature>
<dbReference type="KEGG" id="qsa:O6P43_014041"/>
<comment type="caution">
    <text evidence="3">The sequence shown here is derived from an EMBL/GenBank/DDBJ whole genome shotgun (WGS) entry which is preliminary data.</text>
</comment>
<dbReference type="Gene3D" id="3.30.1370.110">
    <property type="match status" value="1"/>
</dbReference>
<dbReference type="InterPro" id="IPR055319">
    <property type="entry name" value="At5g58720-like"/>
</dbReference>
<dbReference type="Proteomes" id="UP001163823">
    <property type="component" value="Chromosome 6"/>
</dbReference>
<dbReference type="Pfam" id="PF24767">
    <property type="entry name" value="UBA_At5g58720"/>
    <property type="match status" value="1"/>
</dbReference>
<dbReference type="SMART" id="SM00463">
    <property type="entry name" value="SMR"/>
    <property type="match status" value="1"/>
</dbReference>
<evidence type="ECO:0000313" key="4">
    <source>
        <dbReference type="Proteomes" id="UP001163823"/>
    </source>
</evidence>